<accession>A0A1Y1MWN3</accession>
<evidence type="ECO:0000313" key="3">
    <source>
        <dbReference type="EMBL" id="JAV88970.1"/>
    </source>
</evidence>
<sequence>MGIRGLTTFIAHRSDSYLKHYKLHDTYLVIDGNSLAANLYQVNRARNDCFGGDYNKFERTLCKFFDLLAKCNITPLIILDGAYEKRKLRTVYQRLKNKLKTLQQVDTVSQTHFKVFPLFLRDLFADVLVRLQLKIIRCDFEADFEIACLARTLNCPVLSYDSDFFVYDVLYIPFVSLEMNAVPHDGGYYLPCQLYEMDYFLKAYGGLNKSCVPLLAVLLGNDYINKNNFKEFYTSLRLVKRKTQQNVLQRSVKSVIKWLQKESYESAMVKVLQKVPSSKRRRIAQRIKRVMRDYMCKNSKLLPDLGISLNCDEEEFELDTERILQESENAPIVNEECDNCDDDDDEEDQEVEDEVEESDCESESEETEEVNCENDFFRTNYRHCKLPTAFMDMLVANKYFCTPQIESATNTCSHLICVKVISAIDKILRPNAEIRLKFVARHQSTNLKWYDTPDCNLELPSLHDISTLSDGTARAHVFSVLEFRYDNFCTDIPKHWQLYFLAMIYWIKNATPSVTHSHVQSLILCMLVMNELEPKNTVQRVADRQQVNDSPLDHFLNEISKTDSAQCCKELKKYFEMEPKMRTSNKYYNKNIVDCFAQFQSSLLHVKYLNALLNRPFADCLISRFYNGTFLYNMCSNLQRRTNIDAYMDTLLKVCPSVLKCFKAIVDMIKRLVASNIITAEAKRRRRKRKNTRRISEASNESVPVQVESMNSEGVAVMDENNRFSLLNFV</sequence>
<reference evidence="3" key="1">
    <citation type="journal article" date="2016" name="Sci. Rep.">
        <title>Molecular characterization of firefly nuptial gifts: a multi-omics approach sheds light on postcopulatory sexual selection.</title>
        <authorList>
            <person name="Al-Wathiqui N."/>
            <person name="Fallon T.R."/>
            <person name="South A."/>
            <person name="Weng J.K."/>
            <person name="Lewis S.M."/>
        </authorList>
    </citation>
    <scope>NUCLEOTIDE SEQUENCE</scope>
</reference>
<dbReference type="InterPro" id="IPR026832">
    <property type="entry name" value="Asteroid"/>
</dbReference>
<protein>
    <submittedName>
        <fullName evidence="3">Uncharacterized protein</fullName>
    </submittedName>
</protein>
<name>A0A1Y1MWN3_PHOPY</name>
<dbReference type="AlphaFoldDB" id="A0A1Y1MWN3"/>
<organism evidence="3">
    <name type="scientific">Photinus pyralis</name>
    <name type="common">Common eastern firefly</name>
    <name type="synonym">Lampyris pyralis</name>
    <dbReference type="NCBI Taxonomy" id="7054"/>
    <lineage>
        <taxon>Eukaryota</taxon>
        <taxon>Metazoa</taxon>
        <taxon>Ecdysozoa</taxon>
        <taxon>Arthropoda</taxon>
        <taxon>Hexapoda</taxon>
        <taxon>Insecta</taxon>
        <taxon>Pterygota</taxon>
        <taxon>Neoptera</taxon>
        <taxon>Endopterygota</taxon>
        <taxon>Coleoptera</taxon>
        <taxon>Polyphaga</taxon>
        <taxon>Elateriformia</taxon>
        <taxon>Elateroidea</taxon>
        <taxon>Lampyridae</taxon>
        <taxon>Lampyrinae</taxon>
        <taxon>Photinus</taxon>
    </lineage>
</organism>
<feature type="region of interest" description="Disordered" evidence="2">
    <location>
        <begin position="335"/>
        <end position="367"/>
    </location>
</feature>
<feature type="region of interest" description="Disordered" evidence="2">
    <location>
        <begin position="685"/>
        <end position="706"/>
    </location>
</feature>
<dbReference type="InterPro" id="IPR029060">
    <property type="entry name" value="PIN-like_dom_sf"/>
</dbReference>
<dbReference type="EMBL" id="GEZM01021504">
    <property type="protein sequence ID" value="JAV88970.1"/>
    <property type="molecule type" value="Transcribed_RNA"/>
</dbReference>
<evidence type="ECO:0000256" key="2">
    <source>
        <dbReference type="SAM" id="MobiDB-lite"/>
    </source>
</evidence>
<dbReference type="PANTHER" id="PTHR15665:SF1">
    <property type="entry name" value="PROTEIN ASTEROID HOMOLOG 1"/>
    <property type="match status" value="1"/>
</dbReference>
<proteinExistence type="inferred from homology"/>
<dbReference type="Gene3D" id="3.40.50.1010">
    <property type="entry name" value="5'-nuclease"/>
    <property type="match status" value="1"/>
</dbReference>
<evidence type="ECO:0000256" key="1">
    <source>
        <dbReference type="ARBA" id="ARBA00007398"/>
    </source>
</evidence>
<feature type="compositionally biased region" description="Polar residues" evidence="2">
    <location>
        <begin position="697"/>
        <end position="706"/>
    </location>
</feature>
<dbReference type="SUPFAM" id="SSF88723">
    <property type="entry name" value="PIN domain-like"/>
    <property type="match status" value="1"/>
</dbReference>
<dbReference type="PANTHER" id="PTHR15665">
    <property type="entry name" value="ASTEROID PROTEIN"/>
    <property type="match status" value="1"/>
</dbReference>
<comment type="similarity">
    <text evidence="1">Belongs to the asteroid family.</text>
</comment>